<evidence type="ECO:0000313" key="4">
    <source>
        <dbReference type="EMBL" id="BDZ47393.1"/>
    </source>
</evidence>
<evidence type="ECO:0000256" key="1">
    <source>
        <dbReference type="ARBA" id="ARBA00001946"/>
    </source>
</evidence>
<comment type="cofactor">
    <cofactor evidence="1">
        <name>Mg(2+)</name>
        <dbReference type="ChEBI" id="CHEBI:18420"/>
    </cofactor>
</comment>
<protein>
    <submittedName>
        <fullName evidence="4">NTP pyrophosphohydrolase</fullName>
    </submittedName>
</protein>
<dbReference type="Pfam" id="PF00293">
    <property type="entry name" value="NUDIX"/>
    <property type="match status" value="1"/>
</dbReference>
<dbReference type="SUPFAM" id="SSF55811">
    <property type="entry name" value="Nudix"/>
    <property type="match status" value="1"/>
</dbReference>
<dbReference type="InterPro" id="IPR015797">
    <property type="entry name" value="NUDIX_hydrolase-like_dom_sf"/>
</dbReference>
<evidence type="ECO:0000313" key="5">
    <source>
        <dbReference type="Proteomes" id="UP001321498"/>
    </source>
</evidence>
<dbReference type="InterPro" id="IPR000086">
    <property type="entry name" value="NUDIX_hydrolase_dom"/>
</dbReference>
<evidence type="ECO:0000259" key="3">
    <source>
        <dbReference type="PROSITE" id="PS51462"/>
    </source>
</evidence>
<dbReference type="PROSITE" id="PS51462">
    <property type="entry name" value="NUDIX"/>
    <property type="match status" value="1"/>
</dbReference>
<evidence type="ECO:0000256" key="2">
    <source>
        <dbReference type="ARBA" id="ARBA00022801"/>
    </source>
</evidence>
<gene>
    <name evidence="4" type="ORF">GCM10025866_33020</name>
</gene>
<name>A0ABN6XVK3_9MICO</name>
<dbReference type="EMBL" id="AP027731">
    <property type="protein sequence ID" value="BDZ47393.1"/>
    <property type="molecule type" value="Genomic_DNA"/>
</dbReference>
<dbReference type="RefSeq" id="WP_286277303.1">
    <property type="nucleotide sequence ID" value="NZ_AP027731.1"/>
</dbReference>
<dbReference type="Gene3D" id="3.90.79.10">
    <property type="entry name" value="Nucleoside Triphosphate Pyrophosphohydrolase"/>
    <property type="match status" value="1"/>
</dbReference>
<proteinExistence type="predicted"/>
<dbReference type="PROSITE" id="PS00893">
    <property type="entry name" value="NUDIX_BOX"/>
    <property type="match status" value="1"/>
</dbReference>
<reference evidence="5" key="1">
    <citation type="journal article" date="2019" name="Int. J. Syst. Evol. Microbiol.">
        <title>The Global Catalogue of Microorganisms (GCM) 10K type strain sequencing project: providing services to taxonomists for standard genome sequencing and annotation.</title>
        <authorList>
            <consortium name="The Broad Institute Genomics Platform"/>
            <consortium name="The Broad Institute Genome Sequencing Center for Infectious Disease"/>
            <person name="Wu L."/>
            <person name="Ma J."/>
        </authorList>
    </citation>
    <scope>NUCLEOTIDE SEQUENCE [LARGE SCALE GENOMIC DNA]</scope>
    <source>
        <strain evidence="5">NBRC 108725</strain>
    </source>
</reference>
<dbReference type="Proteomes" id="UP001321498">
    <property type="component" value="Chromosome"/>
</dbReference>
<sequence length="304" mass="32149">MDTGNGLPRRPLGSGDEWVELPDGRRFWGRYGAAGLLVAHPEAGVLLQHRAGYSHFGGTWGLPGGARHQDESPVQAAVREAGEEAGVPAGALQLRLASRLELPPWSYTTVVATVEEPFVPVIGDAESIALRWVPDDEVDSLPLHPGFADSWPMLRGLLGVRPTLLVDVANVMGSRPDGWWRDRAGAAGRVLGGLSALAGAGMPSADFGLPGSVWWPRVAAVLEGEAKAAPDQPDVEIVRAPRDGDGAVVDFVGSSDAPERVTVVTADRGLRDRVERLGARVLGPGRLWDLIDEALSAPRSTPSS</sequence>
<keyword evidence="5" id="KW-1185">Reference proteome</keyword>
<accession>A0ABN6XVK3</accession>
<organism evidence="4 5">
    <name type="scientific">Naasia aerilata</name>
    <dbReference type="NCBI Taxonomy" id="1162966"/>
    <lineage>
        <taxon>Bacteria</taxon>
        <taxon>Bacillati</taxon>
        <taxon>Actinomycetota</taxon>
        <taxon>Actinomycetes</taxon>
        <taxon>Micrococcales</taxon>
        <taxon>Microbacteriaceae</taxon>
        <taxon>Naasia</taxon>
    </lineage>
</organism>
<dbReference type="PANTHER" id="PTHR43046">
    <property type="entry name" value="GDP-MANNOSE MANNOSYL HYDROLASE"/>
    <property type="match status" value="1"/>
</dbReference>
<keyword evidence="2" id="KW-0378">Hydrolase</keyword>
<feature type="domain" description="Nudix hydrolase" evidence="3">
    <location>
        <begin position="29"/>
        <end position="155"/>
    </location>
</feature>
<dbReference type="PANTHER" id="PTHR43046:SF2">
    <property type="entry name" value="8-OXO-DGTP DIPHOSPHATASE-RELATED"/>
    <property type="match status" value="1"/>
</dbReference>
<dbReference type="InterPro" id="IPR020084">
    <property type="entry name" value="NUDIX_hydrolase_CS"/>
</dbReference>